<evidence type="ECO:0000313" key="4">
    <source>
        <dbReference type="EMBL" id="ALS75819.1"/>
    </source>
</evidence>
<dbReference type="Pfam" id="PF00293">
    <property type="entry name" value="NUDIX"/>
    <property type="match status" value="1"/>
</dbReference>
<dbReference type="KEGG" id="prt:AUC31_11735"/>
<dbReference type="GO" id="GO:0016787">
    <property type="term" value="F:hydrolase activity"/>
    <property type="evidence" value="ECO:0007669"/>
    <property type="project" value="UniProtKB-KW"/>
</dbReference>
<keyword evidence="2 4" id="KW-0378">Hydrolase</keyword>
<dbReference type="AlphaFoldDB" id="A0A0U2Z7I4"/>
<keyword evidence="5" id="KW-1185">Reference proteome</keyword>
<dbReference type="CDD" id="cd18880">
    <property type="entry name" value="NUDIX_ADPRase"/>
    <property type="match status" value="1"/>
</dbReference>
<comment type="cofactor">
    <cofactor evidence="1">
        <name>Mg(2+)</name>
        <dbReference type="ChEBI" id="CHEBI:18420"/>
    </cofactor>
</comment>
<sequence length="153" mass="17216">MAIRNSAKAIIVKDGKVLLTTNEDAQGTYYLFPGGGQELGETLPEAAVRECIEEIGCAVEVKSLIHIREYIGERHEYAETDRGVHQIEYYFECLLLDDLQSAAPSNPDTQQTGFEWVEIGDLLERRIYPKGIRRWIQEFESGGANSVYLGAFN</sequence>
<dbReference type="Proteomes" id="UP000067683">
    <property type="component" value="Chromosome"/>
</dbReference>
<dbReference type="OrthoDB" id="65827at2"/>
<dbReference type="InterPro" id="IPR015797">
    <property type="entry name" value="NUDIX_hydrolase-like_dom_sf"/>
</dbReference>
<evidence type="ECO:0000256" key="1">
    <source>
        <dbReference type="ARBA" id="ARBA00001946"/>
    </source>
</evidence>
<name>A0A0U2Z7I4_9BACL</name>
<proteinExistence type="predicted"/>
<evidence type="ECO:0000256" key="2">
    <source>
        <dbReference type="ARBA" id="ARBA00022801"/>
    </source>
</evidence>
<dbReference type="PANTHER" id="PTHR43046">
    <property type="entry name" value="GDP-MANNOSE MANNOSYL HYDROLASE"/>
    <property type="match status" value="1"/>
</dbReference>
<accession>A0A0U2Z7I4</accession>
<dbReference type="InterPro" id="IPR000086">
    <property type="entry name" value="NUDIX_hydrolase_dom"/>
</dbReference>
<dbReference type="STRING" id="200991.AUC31_11735"/>
<dbReference type="Gene3D" id="3.90.79.10">
    <property type="entry name" value="Nucleoside Triphosphate Pyrophosphohydrolase"/>
    <property type="match status" value="1"/>
</dbReference>
<gene>
    <name evidence="4" type="ORF">AUC31_11735</name>
</gene>
<dbReference type="PROSITE" id="PS51462">
    <property type="entry name" value="NUDIX"/>
    <property type="match status" value="1"/>
</dbReference>
<reference evidence="4" key="1">
    <citation type="submission" date="2016-01" db="EMBL/GenBank/DDBJ databases">
        <title>Complete genome of Planococcus rifietoensis type strain M8.</title>
        <authorList>
            <person name="See-Too W.S."/>
        </authorList>
    </citation>
    <scope>NUCLEOTIDE SEQUENCE [LARGE SCALE GENOMIC DNA]</scope>
    <source>
        <strain evidence="4">M8</strain>
    </source>
</reference>
<dbReference type="SUPFAM" id="SSF55811">
    <property type="entry name" value="Nudix"/>
    <property type="match status" value="1"/>
</dbReference>
<evidence type="ECO:0000259" key="3">
    <source>
        <dbReference type="PROSITE" id="PS51462"/>
    </source>
</evidence>
<dbReference type="EMBL" id="CP013659">
    <property type="protein sequence ID" value="ALS75819.1"/>
    <property type="molecule type" value="Genomic_DNA"/>
</dbReference>
<feature type="domain" description="Nudix hydrolase" evidence="3">
    <location>
        <begin position="1"/>
        <end position="139"/>
    </location>
</feature>
<protein>
    <submittedName>
        <fullName evidence="4">NUDIX hydrolase</fullName>
    </submittedName>
</protein>
<evidence type="ECO:0000313" key="5">
    <source>
        <dbReference type="Proteomes" id="UP000067683"/>
    </source>
</evidence>
<dbReference type="PANTHER" id="PTHR43046:SF14">
    <property type="entry name" value="MUTT_NUDIX FAMILY PROTEIN"/>
    <property type="match status" value="1"/>
</dbReference>
<organism evidence="4 5">
    <name type="scientific">Planococcus rifietoensis</name>
    <dbReference type="NCBI Taxonomy" id="200991"/>
    <lineage>
        <taxon>Bacteria</taxon>
        <taxon>Bacillati</taxon>
        <taxon>Bacillota</taxon>
        <taxon>Bacilli</taxon>
        <taxon>Bacillales</taxon>
        <taxon>Caryophanaceae</taxon>
        <taxon>Planococcus</taxon>
    </lineage>
</organism>